<gene>
    <name evidence="1" type="ORF">WBA_LOCUS5274</name>
</gene>
<reference evidence="1 2" key="1">
    <citation type="submission" date="2018-11" db="EMBL/GenBank/DDBJ databases">
        <authorList>
            <consortium name="Pathogen Informatics"/>
        </authorList>
    </citation>
    <scope>NUCLEOTIDE SEQUENCE [LARGE SCALE GENOMIC DNA]</scope>
</reference>
<name>A0A3P7FM94_WUCBA</name>
<dbReference type="OMA" id="SHCCHAR"/>
<dbReference type="OrthoDB" id="10413789at2759"/>
<proteinExistence type="predicted"/>
<dbReference type="InParanoid" id="A0A3P7FM94"/>
<dbReference type="EMBL" id="UYWW01002527">
    <property type="protein sequence ID" value="VDM11888.1"/>
    <property type="molecule type" value="Genomic_DNA"/>
</dbReference>
<organism evidence="1 2">
    <name type="scientific">Wuchereria bancrofti</name>
    <dbReference type="NCBI Taxonomy" id="6293"/>
    <lineage>
        <taxon>Eukaryota</taxon>
        <taxon>Metazoa</taxon>
        <taxon>Ecdysozoa</taxon>
        <taxon>Nematoda</taxon>
        <taxon>Chromadorea</taxon>
        <taxon>Rhabditida</taxon>
        <taxon>Spirurina</taxon>
        <taxon>Spiruromorpha</taxon>
        <taxon>Filarioidea</taxon>
        <taxon>Onchocercidae</taxon>
        <taxon>Wuchereria</taxon>
    </lineage>
</organism>
<keyword evidence="2" id="KW-1185">Reference proteome</keyword>
<sequence length="63" mass="6263">MKGGAEANGSISDRNGDGDDVVVIVSVWKSNGTGMGVCGIQCGCVGETLSHCCHAGIIVANVI</sequence>
<accession>A0A3P7FM94</accession>
<evidence type="ECO:0000313" key="1">
    <source>
        <dbReference type="EMBL" id="VDM11888.1"/>
    </source>
</evidence>
<protein>
    <submittedName>
        <fullName evidence="1">Uncharacterized protein</fullName>
    </submittedName>
</protein>
<dbReference type="Proteomes" id="UP000270924">
    <property type="component" value="Unassembled WGS sequence"/>
</dbReference>
<evidence type="ECO:0000313" key="2">
    <source>
        <dbReference type="Proteomes" id="UP000270924"/>
    </source>
</evidence>
<dbReference type="AlphaFoldDB" id="A0A3P7FM94"/>